<evidence type="ECO:0000313" key="2">
    <source>
        <dbReference type="EMBL" id="KZB01261.1"/>
    </source>
</evidence>
<organism evidence="2">
    <name type="scientific">Rhizobium leguminosarum</name>
    <dbReference type="NCBI Taxonomy" id="384"/>
    <lineage>
        <taxon>Bacteria</taxon>
        <taxon>Pseudomonadati</taxon>
        <taxon>Pseudomonadota</taxon>
        <taxon>Alphaproteobacteria</taxon>
        <taxon>Hyphomicrobiales</taxon>
        <taxon>Rhizobiaceae</taxon>
        <taxon>Rhizobium/Agrobacterium group</taxon>
        <taxon>Rhizobium</taxon>
    </lineage>
</organism>
<evidence type="ECO:0000259" key="1">
    <source>
        <dbReference type="Pfam" id="PF14534"/>
    </source>
</evidence>
<dbReference type="Gene3D" id="3.10.450.50">
    <property type="match status" value="1"/>
</dbReference>
<proteinExistence type="predicted"/>
<gene>
    <name evidence="2" type="ORF">A4A59_14655</name>
</gene>
<dbReference type="SUPFAM" id="SSF54427">
    <property type="entry name" value="NTF2-like"/>
    <property type="match status" value="1"/>
</dbReference>
<dbReference type="Pfam" id="PF14534">
    <property type="entry name" value="DUF4440"/>
    <property type="match status" value="1"/>
</dbReference>
<reference evidence="2" key="1">
    <citation type="submission" date="2016-03" db="EMBL/GenBank/DDBJ databases">
        <title>Microsymbionts genomes from the relict species Vavilovia formosa.</title>
        <authorList>
            <person name="Chirak E."/>
            <person name="Kimeklis A."/>
            <person name="Kopat V."/>
            <person name="Andronov E."/>
        </authorList>
    </citation>
    <scope>NUCLEOTIDE SEQUENCE [LARGE SCALE GENOMIC DNA]</scope>
    <source>
        <strain evidence="2">Vaf12</strain>
    </source>
</reference>
<name>A0A154IKX1_RHILE</name>
<dbReference type="InterPro" id="IPR032710">
    <property type="entry name" value="NTF2-like_dom_sf"/>
</dbReference>
<sequence length="121" mass="14022">MDDLAAHLKELEEKLFDPSVRASREMLTTLLSRDFREIGSSGRLYTFDVIVPSLLAEQRTGTSRGEHFETQRLAEHIALVTYRAIYIDTDGSERRTLRSSIWRLEEEGHWRMLFHQGTVIG</sequence>
<feature type="domain" description="DUF4440" evidence="1">
    <location>
        <begin position="8"/>
        <end position="112"/>
    </location>
</feature>
<protein>
    <submittedName>
        <fullName evidence="2">DUF4440 domain-containing protein</fullName>
    </submittedName>
</protein>
<dbReference type="InterPro" id="IPR027843">
    <property type="entry name" value="DUF4440"/>
</dbReference>
<dbReference type="RefSeq" id="WP_062941559.1">
    <property type="nucleotide sequence ID" value="NZ_CP171844.1"/>
</dbReference>
<accession>A0A154IKX1</accession>
<dbReference type="AlphaFoldDB" id="A0A154IKX1"/>
<comment type="caution">
    <text evidence="2">The sequence shown here is derived from an EMBL/GenBank/DDBJ whole genome shotgun (WGS) entry which is preliminary data.</text>
</comment>
<dbReference type="EMBL" id="LVYU01000081">
    <property type="protein sequence ID" value="KZB01261.1"/>
    <property type="molecule type" value="Genomic_DNA"/>
</dbReference>